<evidence type="ECO:0000256" key="9">
    <source>
        <dbReference type="PROSITE-ProRule" id="PRU01248"/>
    </source>
</evidence>
<dbReference type="AlphaFoldDB" id="A0A7Y0L8Q1"/>
<dbReference type="InterPro" id="IPR011010">
    <property type="entry name" value="DNA_brk_join_enz"/>
</dbReference>
<dbReference type="SUPFAM" id="SSF56349">
    <property type="entry name" value="DNA breaking-rejoining enzymes"/>
    <property type="match status" value="1"/>
</dbReference>
<evidence type="ECO:0000313" key="12">
    <source>
        <dbReference type="EMBL" id="NMP30024.1"/>
    </source>
</evidence>
<dbReference type="FunFam" id="1.10.443.10:FF:000007">
    <property type="entry name" value="Tyrosine recombinase XerC"/>
    <property type="match status" value="1"/>
</dbReference>
<keyword evidence="3" id="KW-0963">Cytoplasm</keyword>
<dbReference type="InterPro" id="IPR050090">
    <property type="entry name" value="Tyrosine_recombinase_XerCD"/>
</dbReference>
<evidence type="ECO:0000313" key="13">
    <source>
        <dbReference type="Proteomes" id="UP000568664"/>
    </source>
</evidence>
<reference evidence="12 13" key="1">
    <citation type="submission" date="2020-04" db="EMBL/GenBank/DDBJ databases">
        <title>Thalassotalea sp. M1531, isolated from the surface of marine red alga.</title>
        <authorList>
            <person name="Pang L."/>
            <person name="Lu D.-C."/>
        </authorList>
    </citation>
    <scope>NUCLEOTIDE SEQUENCE [LARGE SCALE GENOMIC DNA]</scope>
    <source>
        <strain evidence="12 13">M1531</strain>
    </source>
</reference>
<evidence type="ECO:0000256" key="8">
    <source>
        <dbReference type="ARBA" id="ARBA00038613"/>
    </source>
</evidence>
<keyword evidence="4" id="KW-0229">DNA integration</keyword>
<proteinExistence type="inferred from homology"/>
<comment type="subunit">
    <text evidence="8">Forms a cyclic heterotetrameric complex composed of two molecules of XerC and two molecules of XerD.</text>
</comment>
<dbReference type="GO" id="GO:0003677">
    <property type="term" value="F:DNA binding"/>
    <property type="evidence" value="ECO:0007669"/>
    <property type="project" value="UniProtKB-UniRule"/>
</dbReference>
<dbReference type="GO" id="GO:0006310">
    <property type="term" value="P:DNA recombination"/>
    <property type="evidence" value="ECO:0007669"/>
    <property type="project" value="UniProtKB-KW"/>
</dbReference>
<dbReference type="PROSITE" id="PS51898">
    <property type="entry name" value="TYR_RECOMBINASE"/>
    <property type="match status" value="1"/>
</dbReference>
<keyword evidence="5 9" id="KW-0238">DNA-binding</keyword>
<dbReference type="EMBL" id="JABBXH010000001">
    <property type="protein sequence ID" value="NMP30024.1"/>
    <property type="molecule type" value="Genomic_DNA"/>
</dbReference>
<gene>
    <name evidence="12" type="ORF">HII17_00495</name>
</gene>
<feature type="domain" description="Core-binding (CB)" evidence="11">
    <location>
        <begin position="1"/>
        <end position="80"/>
    </location>
</feature>
<dbReference type="Gene3D" id="1.10.443.10">
    <property type="entry name" value="Intergrase catalytic core"/>
    <property type="match status" value="1"/>
</dbReference>
<evidence type="ECO:0000256" key="2">
    <source>
        <dbReference type="ARBA" id="ARBA00008857"/>
    </source>
</evidence>
<evidence type="ECO:0000256" key="4">
    <source>
        <dbReference type="ARBA" id="ARBA00022908"/>
    </source>
</evidence>
<evidence type="ECO:0000259" key="10">
    <source>
        <dbReference type="PROSITE" id="PS51898"/>
    </source>
</evidence>
<dbReference type="Pfam" id="PF13495">
    <property type="entry name" value="Phage_int_SAM_4"/>
    <property type="match status" value="1"/>
</dbReference>
<dbReference type="GO" id="GO:0005737">
    <property type="term" value="C:cytoplasm"/>
    <property type="evidence" value="ECO:0007669"/>
    <property type="project" value="UniProtKB-SubCell"/>
</dbReference>
<accession>A0A7Y0L8Q1</accession>
<evidence type="ECO:0000256" key="5">
    <source>
        <dbReference type="ARBA" id="ARBA00023125"/>
    </source>
</evidence>
<dbReference type="InterPro" id="IPR004107">
    <property type="entry name" value="Integrase_SAM-like_N"/>
</dbReference>
<feature type="domain" description="Tyr recombinase" evidence="10">
    <location>
        <begin position="98"/>
        <end position="315"/>
    </location>
</feature>
<dbReference type="RefSeq" id="WP_169073374.1">
    <property type="nucleotide sequence ID" value="NZ_JABBXH010000001.1"/>
</dbReference>
<comment type="function">
    <text evidence="7">Site-specific tyrosine recombinase, which acts by catalyzing the cutting and rejoining of the recombining DNA molecules. The XerC-XerD complex is essential to convert dimers of the bacterial chromosome into monomers to permit their segregation at cell division. It also contributes to the segregational stability of plasmids.</text>
</comment>
<name>A0A7Y0L8Q1_9GAMM</name>
<evidence type="ECO:0000256" key="6">
    <source>
        <dbReference type="ARBA" id="ARBA00023172"/>
    </source>
</evidence>
<dbReference type="InterPro" id="IPR013762">
    <property type="entry name" value="Integrase-like_cat_sf"/>
</dbReference>
<organism evidence="12 13">
    <name type="scientific">Thalassotalea algicola</name>
    <dbReference type="NCBI Taxonomy" id="2716224"/>
    <lineage>
        <taxon>Bacteria</taxon>
        <taxon>Pseudomonadati</taxon>
        <taxon>Pseudomonadota</taxon>
        <taxon>Gammaproteobacteria</taxon>
        <taxon>Alteromonadales</taxon>
        <taxon>Colwelliaceae</taxon>
        <taxon>Thalassotalea</taxon>
    </lineage>
</organism>
<evidence type="ECO:0000256" key="1">
    <source>
        <dbReference type="ARBA" id="ARBA00004496"/>
    </source>
</evidence>
<dbReference type="NCBIfam" id="TIGR02249">
    <property type="entry name" value="integrase_gron"/>
    <property type="match status" value="1"/>
</dbReference>
<dbReference type="InterPro" id="IPR044068">
    <property type="entry name" value="CB"/>
</dbReference>
<keyword evidence="13" id="KW-1185">Reference proteome</keyword>
<evidence type="ECO:0000256" key="7">
    <source>
        <dbReference type="ARBA" id="ARBA00037721"/>
    </source>
</evidence>
<comment type="caution">
    <text evidence="12">The sequence shown here is derived from an EMBL/GenBank/DDBJ whole genome shotgun (WGS) entry which is preliminary data.</text>
</comment>
<dbReference type="PANTHER" id="PTHR30349:SF64">
    <property type="entry name" value="PROPHAGE INTEGRASE INTD-RELATED"/>
    <property type="match status" value="1"/>
</dbReference>
<evidence type="ECO:0000256" key="3">
    <source>
        <dbReference type="ARBA" id="ARBA00022490"/>
    </source>
</evidence>
<comment type="similarity">
    <text evidence="2">Belongs to the 'phage' integrase family.</text>
</comment>
<sequence length="319" mass="36859">MFMDYVKEQLIARNYALSTVHSYCYWIKGFIIFTGKKHPSKCHNREVECYLTYLANQMNVAPKTQAIALNALVLMYRELLNKPLSISMQFMKSKTQPKLPVVMTKIEVSKLLNNINNTYLLPCQLMYGSGLRLMEVLRLRVQDIDFDYAAIQVWNGKGSKHRRVTVAPELFRSLKLQISAAKVLFEQDRRNPNYKGVSLPFALARKYPEASFDFGWHFLFPSSRLSLDPKVKVLRRHHIDRTCLRKAVKKAKEKAAIDKQITCHTFRHCFATHLLLRGADIRTVQEQLGHSDVRTTQIYTHVIQHGANGVRSPLSDLNH</sequence>
<dbReference type="Proteomes" id="UP000568664">
    <property type="component" value="Unassembled WGS sequence"/>
</dbReference>
<dbReference type="PANTHER" id="PTHR30349">
    <property type="entry name" value="PHAGE INTEGRASE-RELATED"/>
    <property type="match status" value="1"/>
</dbReference>
<dbReference type="Pfam" id="PF00589">
    <property type="entry name" value="Phage_integrase"/>
    <property type="match status" value="1"/>
</dbReference>
<dbReference type="PROSITE" id="PS51900">
    <property type="entry name" value="CB"/>
    <property type="match status" value="1"/>
</dbReference>
<evidence type="ECO:0000259" key="11">
    <source>
        <dbReference type="PROSITE" id="PS51900"/>
    </source>
</evidence>
<dbReference type="InterPro" id="IPR011946">
    <property type="entry name" value="Integrase_integron-type"/>
</dbReference>
<comment type="subcellular location">
    <subcellularLocation>
        <location evidence="1">Cytoplasm</location>
    </subcellularLocation>
</comment>
<dbReference type="InterPro" id="IPR010998">
    <property type="entry name" value="Integrase_recombinase_N"/>
</dbReference>
<keyword evidence="6" id="KW-0233">DNA recombination</keyword>
<dbReference type="InterPro" id="IPR002104">
    <property type="entry name" value="Integrase_catalytic"/>
</dbReference>
<dbReference type="GO" id="GO:0015074">
    <property type="term" value="P:DNA integration"/>
    <property type="evidence" value="ECO:0007669"/>
    <property type="project" value="UniProtKB-KW"/>
</dbReference>
<protein>
    <submittedName>
        <fullName evidence="12">Integron integrase</fullName>
    </submittedName>
</protein>
<dbReference type="Gene3D" id="1.10.150.130">
    <property type="match status" value="1"/>
</dbReference>